<proteinExistence type="predicted"/>
<organism evidence="1 2">
    <name type="scientific">Protofrankia coriariae</name>
    <dbReference type="NCBI Taxonomy" id="1562887"/>
    <lineage>
        <taxon>Bacteria</taxon>
        <taxon>Bacillati</taxon>
        <taxon>Actinomycetota</taxon>
        <taxon>Actinomycetes</taxon>
        <taxon>Frankiales</taxon>
        <taxon>Frankiaceae</taxon>
        <taxon>Protofrankia</taxon>
    </lineage>
</organism>
<dbReference type="RefSeq" id="WP_047222927.1">
    <property type="nucleotide sequence ID" value="NZ_JWIO01000014.1"/>
</dbReference>
<dbReference type="Proteomes" id="UP000035425">
    <property type="component" value="Unassembled WGS sequence"/>
</dbReference>
<accession>A0ABR5F4B1</accession>
<gene>
    <name evidence="1" type="ORF">FrCorBMG51_11040</name>
</gene>
<evidence type="ECO:0000313" key="2">
    <source>
        <dbReference type="Proteomes" id="UP000035425"/>
    </source>
</evidence>
<comment type="caution">
    <text evidence="1">The sequence shown here is derived from an EMBL/GenBank/DDBJ whole genome shotgun (WGS) entry which is preliminary data.</text>
</comment>
<evidence type="ECO:0000313" key="1">
    <source>
        <dbReference type="EMBL" id="KLL11567.1"/>
    </source>
</evidence>
<protein>
    <submittedName>
        <fullName evidence="1">Uncharacterized protein</fullName>
    </submittedName>
</protein>
<name>A0ABR5F4B1_9ACTN</name>
<sequence>MPVRPHPRLAPAPPARDGLCRSRLRLPGLDAVVAALTRQGVTIMTDAAMASADEPTVDLAAKNAILRAALERLADSDDEPQDDDIDLALIGTGRWGWEPTDDPEEQLQRRRDLRHAEDGYSVIALAALVRADCATEESR</sequence>
<keyword evidence="2" id="KW-1185">Reference proteome</keyword>
<reference evidence="1 2" key="1">
    <citation type="submission" date="2014-12" db="EMBL/GenBank/DDBJ databases">
        <title>Frankia sp. BMG5.1 draft genome.</title>
        <authorList>
            <person name="Gtari M."/>
            <person name="Ghodhbane-Gtari F."/>
            <person name="Nouioui I."/>
            <person name="Ktari A."/>
            <person name="Hezbri K."/>
            <person name="Mimouni W."/>
            <person name="Sbissi I."/>
            <person name="Ayari A."/>
            <person name="Yamanaka T."/>
            <person name="Normand P."/>
            <person name="Tisa L.S."/>
            <person name="Boudabous A."/>
        </authorList>
    </citation>
    <scope>NUCLEOTIDE SEQUENCE [LARGE SCALE GENOMIC DNA]</scope>
    <source>
        <strain evidence="1 2">BMG5.1</strain>
    </source>
</reference>
<dbReference type="EMBL" id="JWIO01000014">
    <property type="protein sequence ID" value="KLL11567.1"/>
    <property type="molecule type" value="Genomic_DNA"/>
</dbReference>